<name>A0A6N8HYZ7_9FIRM</name>
<gene>
    <name evidence="3" type="ORF">CAFE_15990</name>
    <name evidence="4" type="ORF">HCR03_12070</name>
</gene>
<dbReference type="AlphaFoldDB" id="A0A6N8HYZ7"/>
<evidence type="ECO:0000313" key="4">
    <source>
        <dbReference type="EMBL" id="QNK39484.1"/>
    </source>
</evidence>
<organism evidence="3 5">
    <name type="scientific">Caproicibacter fermentans</name>
    <dbReference type="NCBI Taxonomy" id="2576756"/>
    <lineage>
        <taxon>Bacteria</taxon>
        <taxon>Bacillati</taxon>
        <taxon>Bacillota</taxon>
        <taxon>Clostridia</taxon>
        <taxon>Eubacteriales</taxon>
        <taxon>Acutalibacteraceae</taxon>
        <taxon>Caproicibacter</taxon>
    </lineage>
</organism>
<feature type="region of interest" description="Disordered" evidence="1">
    <location>
        <begin position="1"/>
        <end position="36"/>
    </location>
</feature>
<accession>A0A6N8HYZ7</accession>
<keyword evidence="5" id="KW-1185">Reference proteome</keyword>
<sequence>MSNSKTANSKPPEQDEADCPGTGPEESKLVPPDGEEYEEQQTGIELSYSLREEEIYECLKRSSYLHMNRKTSVLVLAALAVLAVAFLAVGIATYRSLFYFYAASCATLIIVLGVFPYQNNKARARSSADGHTVRMAVYPDHIQVGRGIKRWEIPMDGTAEFAQIENMLVLYVAEKDDPKRKIAQKMVIIPTRCIKPRNLPDVQAMIVAGTKPKKMPKS</sequence>
<accession>A0A7G8T793</accession>
<evidence type="ECO:0000313" key="3">
    <source>
        <dbReference type="EMBL" id="MVB10898.1"/>
    </source>
</evidence>
<protein>
    <recommendedName>
        <fullName evidence="7">YcxB-like protein domain-containing protein</fullName>
    </recommendedName>
</protein>
<feature type="transmembrane region" description="Helical" evidence="2">
    <location>
        <begin position="71"/>
        <end position="92"/>
    </location>
</feature>
<reference evidence="4 6" key="2">
    <citation type="submission" date="2020-08" db="EMBL/GenBank/DDBJ databases">
        <title>The isolate Caproiciproducens sp. 7D4C2 produces n-caproate at mildly acidic conditions from hexoses: genome and rBOX comparison with related strains and chain-elongating bacteria.</title>
        <authorList>
            <person name="Esquivel-Elizondo S."/>
            <person name="Bagci C."/>
            <person name="Temovska M."/>
            <person name="Jeon B.S."/>
            <person name="Bessarab I."/>
            <person name="Williams R.B.H."/>
            <person name="Huson D.H."/>
            <person name="Angenent L.T."/>
        </authorList>
    </citation>
    <scope>NUCLEOTIDE SEQUENCE [LARGE SCALE GENOMIC DNA]</scope>
    <source>
        <strain evidence="4 6">7D4C2</strain>
    </source>
</reference>
<feature type="transmembrane region" description="Helical" evidence="2">
    <location>
        <begin position="98"/>
        <end position="117"/>
    </location>
</feature>
<dbReference type="Proteomes" id="UP000515909">
    <property type="component" value="Chromosome"/>
</dbReference>
<dbReference type="EMBL" id="VWXL01000052">
    <property type="protein sequence ID" value="MVB10898.1"/>
    <property type="molecule type" value="Genomic_DNA"/>
</dbReference>
<dbReference type="Proteomes" id="UP000469440">
    <property type="component" value="Unassembled WGS sequence"/>
</dbReference>
<proteinExistence type="predicted"/>
<dbReference type="KEGG" id="cfem:HCR03_12070"/>
<evidence type="ECO:0000313" key="5">
    <source>
        <dbReference type="Proteomes" id="UP000469440"/>
    </source>
</evidence>
<reference evidence="3 5" key="1">
    <citation type="submission" date="2019-09" db="EMBL/GenBank/DDBJ databases">
        <title>Genome sequence of Clostridium sp. EA1.</title>
        <authorList>
            <person name="Poehlein A."/>
            <person name="Bengelsdorf F.R."/>
            <person name="Daniel R."/>
        </authorList>
    </citation>
    <scope>NUCLEOTIDE SEQUENCE [LARGE SCALE GENOMIC DNA]</scope>
    <source>
        <strain evidence="3 5">EA1</strain>
    </source>
</reference>
<evidence type="ECO:0000256" key="1">
    <source>
        <dbReference type="SAM" id="MobiDB-lite"/>
    </source>
</evidence>
<dbReference type="OrthoDB" id="1846643at2"/>
<evidence type="ECO:0008006" key="7">
    <source>
        <dbReference type="Google" id="ProtNLM"/>
    </source>
</evidence>
<dbReference type="EMBL" id="CP060286">
    <property type="protein sequence ID" value="QNK39484.1"/>
    <property type="molecule type" value="Genomic_DNA"/>
</dbReference>
<keyword evidence="2" id="KW-1133">Transmembrane helix</keyword>
<evidence type="ECO:0000313" key="6">
    <source>
        <dbReference type="Proteomes" id="UP000515909"/>
    </source>
</evidence>
<dbReference type="RefSeq" id="WP_156990305.1">
    <property type="nucleotide sequence ID" value="NZ_CP060286.1"/>
</dbReference>
<evidence type="ECO:0000256" key="2">
    <source>
        <dbReference type="SAM" id="Phobius"/>
    </source>
</evidence>
<keyword evidence="2" id="KW-0812">Transmembrane</keyword>
<keyword evidence="2" id="KW-0472">Membrane</keyword>
<feature type="compositionally biased region" description="Polar residues" evidence="1">
    <location>
        <begin position="1"/>
        <end position="11"/>
    </location>
</feature>